<accession>A0A4P9VXX6</accession>
<evidence type="ECO:0000256" key="2">
    <source>
        <dbReference type="SAM" id="SignalP"/>
    </source>
</evidence>
<feature type="chain" id="PRO_5020903602" evidence="2">
    <location>
        <begin position="27"/>
        <end position="105"/>
    </location>
</feature>
<keyword evidence="2" id="KW-0732">Signal</keyword>
<dbReference type="EMBL" id="ML000828">
    <property type="protein sequence ID" value="RKO83795.1"/>
    <property type="molecule type" value="Genomic_DNA"/>
</dbReference>
<feature type="signal peptide" evidence="2">
    <location>
        <begin position="1"/>
        <end position="26"/>
    </location>
</feature>
<sequence length="105" mass="11316">MGMRNGFKIESNGIAALSLLLIPASGEGGYRRVKRGGRIRPVGENEVTEAGERNNWRGGVELLTDSYRPLLSTIDRLEEFAPPSSSTLAGTLPSQFKRGAGRTPT</sequence>
<evidence type="ECO:0000256" key="1">
    <source>
        <dbReference type="SAM" id="MobiDB-lite"/>
    </source>
</evidence>
<feature type="compositionally biased region" description="Polar residues" evidence="1">
    <location>
        <begin position="83"/>
        <end position="94"/>
    </location>
</feature>
<name>A0A4P9VXX6_9FUNG</name>
<keyword evidence="4" id="KW-1185">Reference proteome</keyword>
<dbReference type="AlphaFoldDB" id="A0A4P9VXX6"/>
<evidence type="ECO:0000313" key="4">
    <source>
        <dbReference type="Proteomes" id="UP000269721"/>
    </source>
</evidence>
<evidence type="ECO:0000313" key="3">
    <source>
        <dbReference type="EMBL" id="RKO83795.1"/>
    </source>
</evidence>
<gene>
    <name evidence="3" type="ORF">BDK51DRAFT_27618</name>
</gene>
<protein>
    <submittedName>
        <fullName evidence="3">Uncharacterized protein</fullName>
    </submittedName>
</protein>
<reference evidence="4" key="1">
    <citation type="journal article" date="2018" name="Nat. Microbiol.">
        <title>Leveraging single-cell genomics to expand the fungal tree of life.</title>
        <authorList>
            <person name="Ahrendt S.R."/>
            <person name="Quandt C.A."/>
            <person name="Ciobanu D."/>
            <person name="Clum A."/>
            <person name="Salamov A."/>
            <person name="Andreopoulos B."/>
            <person name="Cheng J.F."/>
            <person name="Woyke T."/>
            <person name="Pelin A."/>
            <person name="Henrissat B."/>
            <person name="Reynolds N.K."/>
            <person name="Benny G.L."/>
            <person name="Smith M.E."/>
            <person name="James T.Y."/>
            <person name="Grigoriev I.V."/>
        </authorList>
    </citation>
    <scope>NUCLEOTIDE SEQUENCE [LARGE SCALE GENOMIC DNA]</scope>
</reference>
<organism evidence="3 4">
    <name type="scientific">Blyttiomyces helicus</name>
    <dbReference type="NCBI Taxonomy" id="388810"/>
    <lineage>
        <taxon>Eukaryota</taxon>
        <taxon>Fungi</taxon>
        <taxon>Fungi incertae sedis</taxon>
        <taxon>Chytridiomycota</taxon>
        <taxon>Chytridiomycota incertae sedis</taxon>
        <taxon>Chytridiomycetes</taxon>
        <taxon>Chytridiomycetes incertae sedis</taxon>
        <taxon>Blyttiomyces</taxon>
    </lineage>
</organism>
<feature type="region of interest" description="Disordered" evidence="1">
    <location>
        <begin position="82"/>
        <end position="105"/>
    </location>
</feature>
<proteinExistence type="predicted"/>
<dbReference type="Proteomes" id="UP000269721">
    <property type="component" value="Unassembled WGS sequence"/>
</dbReference>